<dbReference type="InterPro" id="IPR019926">
    <property type="entry name" value="Ribosomal_uL3_CS"/>
</dbReference>
<dbReference type="InterPro" id="IPR009000">
    <property type="entry name" value="Transl_B-barrel_sf"/>
</dbReference>
<dbReference type="GO" id="GO:0019843">
    <property type="term" value="F:rRNA binding"/>
    <property type="evidence" value="ECO:0007669"/>
    <property type="project" value="UniProtKB-UniRule"/>
</dbReference>
<evidence type="ECO:0000313" key="12">
    <source>
        <dbReference type="Proteomes" id="UP000323176"/>
    </source>
</evidence>
<dbReference type="GO" id="GO:0006412">
    <property type="term" value="P:translation"/>
    <property type="evidence" value="ECO:0007669"/>
    <property type="project" value="UniProtKB-UniRule"/>
</dbReference>
<dbReference type="RefSeq" id="WP_013243970.1">
    <property type="nucleotide sequence ID" value="NZ_CALHJJ010000004.1"/>
</dbReference>
<reference evidence="10 12" key="1">
    <citation type="journal article" date="1992" name="Lakartidningen">
        <title>[Penicillin V and not amoxicillin is the first choice preparation in acute otitis].</title>
        <authorList>
            <person name="Kamme C."/>
            <person name="Lundgren K."/>
            <person name="Prellner K."/>
        </authorList>
    </citation>
    <scope>NUCLEOTIDE SEQUENCE [LARGE SCALE GENOMIC DNA]</scope>
    <source>
        <strain evidence="10 12">PC5538III-hc</strain>
    </source>
</reference>
<dbReference type="EMBL" id="CP098754">
    <property type="protein sequence ID" value="WIH94472.1"/>
    <property type="molecule type" value="Genomic_DNA"/>
</dbReference>
<accession>A0A381ADK3</accession>
<dbReference type="OMA" id="GKNIPCT"/>
<evidence type="ECO:0000256" key="1">
    <source>
        <dbReference type="ARBA" id="ARBA00006540"/>
    </source>
</evidence>
<dbReference type="Gene3D" id="3.30.160.810">
    <property type="match status" value="1"/>
</dbReference>
<dbReference type="PROSITE" id="PS00474">
    <property type="entry name" value="RIBOSOMAL_L3"/>
    <property type="match status" value="1"/>
</dbReference>
<dbReference type="InterPro" id="IPR019927">
    <property type="entry name" value="Ribosomal_uL3_bac/org-type"/>
</dbReference>
<keyword evidence="5 7" id="KW-0687">Ribonucleoprotein</keyword>
<sequence>MVGIIGRKLGMTTVFDETGNAIAVTVVEAGPCTVMQVRDNEKDGYNAIQLGYGAVKEKHLKKPQIGQFKKANLEPKKYLKEFRLDDSSAYTVGQELKVDIFQAGDFIDVSSLSKGRGFAGVMKRHNYDGGPMSHGSNFRRRAGSIGCNSYPARVWKGKGMPGHMGNTLTTIQNLKVVEIRPEDNLIMIKGSIPGAINGIVKITQAAKKKNKKKNSMTK</sequence>
<dbReference type="SUPFAM" id="SSF50447">
    <property type="entry name" value="Translation proteins"/>
    <property type="match status" value="1"/>
</dbReference>
<protein>
    <recommendedName>
        <fullName evidence="6 7">Large ribosomal subunit protein uL3</fullName>
    </recommendedName>
</protein>
<reference evidence="10" key="2">
    <citation type="submission" date="2019-01" db="EMBL/GenBank/DDBJ databases">
        <authorList>
            <person name="Thorell K."/>
        </authorList>
    </citation>
    <scope>NUCLEOTIDE SEQUENCE</scope>
    <source>
        <strain evidence="10">PC5538III-hc</strain>
    </source>
</reference>
<dbReference type="GO" id="GO:0003735">
    <property type="term" value="F:structural constituent of ribosome"/>
    <property type="evidence" value="ECO:0007669"/>
    <property type="project" value="UniProtKB-UniRule"/>
</dbReference>
<dbReference type="FunFam" id="2.40.30.10:FF:000004">
    <property type="entry name" value="50S ribosomal protein L3"/>
    <property type="match status" value="1"/>
</dbReference>
<dbReference type="FunFam" id="3.30.160.810:FF:000001">
    <property type="entry name" value="50S ribosomal protein L3"/>
    <property type="match status" value="1"/>
</dbReference>
<name>A0A381ADK3_BRAPL</name>
<comment type="subunit">
    <text evidence="7 9">Part of the 50S ribosomal subunit. Forms a cluster with proteins L14 and L19.</text>
</comment>
<dbReference type="Proteomes" id="UP000323176">
    <property type="component" value="Unassembled WGS sequence"/>
</dbReference>
<keyword evidence="3 7" id="KW-0694">RNA-binding</keyword>
<dbReference type="NCBIfam" id="TIGR03625">
    <property type="entry name" value="L3_bact"/>
    <property type="match status" value="1"/>
</dbReference>
<keyword evidence="2 7" id="KW-0699">rRNA-binding</keyword>
<evidence type="ECO:0000313" key="10">
    <source>
        <dbReference type="EMBL" id="TXJ36381.1"/>
    </source>
</evidence>
<evidence type="ECO:0000256" key="8">
    <source>
        <dbReference type="RuleBase" id="RU003905"/>
    </source>
</evidence>
<evidence type="ECO:0000256" key="5">
    <source>
        <dbReference type="ARBA" id="ARBA00023274"/>
    </source>
</evidence>
<dbReference type="GeneID" id="56439591"/>
<dbReference type="HAMAP" id="MF_01325_B">
    <property type="entry name" value="Ribosomal_uL3_B"/>
    <property type="match status" value="1"/>
</dbReference>
<dbReference type="Proteomes" id="UP001242021">
    <property type="component" value="Chromosome"/>
</dbReference>
<organism evidence="10 12">
    <name type="scientific">Brachyspira pilosicoli</name>
    <name type="common">Serpulina pilosicoli</name>
    <dbReference type="NCBI Taxonomy" id="52584"/>
    <lineage>
        <taxon>Bacteria</taxon>
        <taxon>Pseudomonadati</taxon>
        <taxon>Spirochaetota</taxon>
        <taxon>Spirochaetia</taxon>
        <taxon>Brachyspirales</taxon>
        <taxon>Brachyspiraceae</taxon>
        <taxon>Brachyspira</taxon>
    </lineage>
</organism>
<dbReference type="SMR" id="A0A381ADK3"/>
<dbReference type="InterPro" id="IPR000597">
    <property type="entry name" value="Ribosomal_uL3"/>
</dbReference>
<evidence type="ECO:0000256" key="4">
    <source>
        <dbReference type="ARBA" id="ARBA00022980"/>
    </source>
</evidence>
<dbReference type="Pfam" id="PF00297">
    <property type="entry name" value="Ribosomal_L3"/>
    <property type="match status" value="1"/>
</dbReference>
<dbReference type="OrthoDB" id="9806135at2"/>
<dbReference type="EMBL" id="SAXY01000072">
    <property type="protein sequence ID" value="TXJ36381.1"/>
    <property type="molecule type" value="Genomic_DNA"/>
</dbReference>
<comment type="function">
    <text evidence="7 9">One of the primary rRNA binding proteins, it binds directly near the 3'-end of the 23S rRNA, where it nucleates assembly of the 50S subunit.</text>
</comment>
<gene>
    <name evidence="7 11" type="primary">rplC</name>
    <name evidence="10" type="ORF">EPJ72_11835</name>
    <name evidence="11" type="ORF">NEH99_09250</name>
</gene>
<reference evidence="11" key="3">
    <citation type="submission" date="2022-06" db="EMBL/GenBank/DDBJ databases">
        <title>Brachyspira pilosicoli from pigs in Switzerland.</title>
        <authorList>
            <person name="Schmitt S."/>
            <person name="Arnold M."/>
            <person name="Rossano A."/>
            <person name="Perreten V."/>
        </authorList>
    </citation>
    <scope>NUCLEOTIDE SEQUENCE</scope>
    <source>
        <strain evidence="11">MEI4028</strain>
    </source>
</reference>
<dbReference type="Gene3D" id="2.40.30.10">
    <property type="entry name" value="Translation factors"/>
    <property type="match status" value="1"/>
</dbReference>
<proteinExistence type="inferred from homology"/>
<evidence type="ECO:0000256" key="3">
    <source>
        <dbReference type="ARBA" id="ARBA00022884"/>
    </source>
</evidence>
<evidence type="ECO:0000256" key="9">
    <source>
        <dbReference type="RuleBase" id="RU003906"/>
    </source>
</evidence>
<keyword evidence="4 7" id="KW-0689">Ribosomal protein</keyword>
<evidence type="ECO:0000256" key="2">
    <source>
        <dbReference type="ARBA" id="ARBA00022730"/>
    </source>
</evidence>
<evidence type="ECO:0000313" key="11">
    <source>
        <dbReference type="EMBL" id="WIH94472.1"/>
    </source>
</evidence>
<evidence type="ECO:0000256" key="6">
    <source>
        <dbReference type="ARBA" id="ARBA00035243"/>
    </source>
</evidence>
<dbReference type="PANTHER" id="PTHR11229">
    <property type="entry name" value="50S RIBOSOMAL PROTEIN L3"/>
    <property type="match status" value="1"/>
</dbReference>
<dbReference type="GO" id="GO:0022625">
    <property type="term" value="C:cytosolic large ribosomal subunit"/>
    <property type="evidence" value="ECO:0007669"/>
    <property type="project" value="TreeGrafter"/>
</dbReference>
<comment type="similarity">
    <text evidence="1 7 8">Belongs to the universal ribosomal protein uL3 family.</text>
</comment>
<evidence type="ECO:0000256" key="7">
    <source>
        <dbReference type="HAMAP-Rule" id="MF_01325"/>
    </source>
</evidence>
<dbReference type="PANTHER" id="PTHR11229:SF16">
    <property type="entry name" value="LARGE RIBOSOMAL SUBUNIT PROTEIN UL3C"/>
    <property type="match status" value="1"/>
</dbReference>
<dbReference type="AlphaFoldDB" id="A0A381ADK3"/>